<evidence type="ECO:0000256" key="1">
    <source>
        <dbReference type="SAM" id="MobiDB-lite"/>
    </source>
</evidence>
<evidence type="ECO:0000313" key="3">
    <source>
        <dbReference type="EMBL" id="KIX14194.1"/>
    </source>
</evidence>
<dbReference type="EMBL" id="AZAC01000011">
    <property type="protein sequence ID" value="KIX14194.1"/>
    <property type="molecule type" value="Genomic_DNA"/>
</dbReference>
<name>A0A0D2J7K1_9BACT</name>
<dbReference type="PROSITE" id="PS51781">
    <property type="entry name" value="SH3B"/>
    <property type="match status" value="1"/>
</dbReference>
<evidence type="ECO:0000259" key="2">
    <source>
        <dbReference type="PROSITE" id="PS51781"/>
    </source>
</evidence>
<feature type="region of interest" description="Disordered" evidence="1">
    <location>
        <begin position="52"/>
        <end position="99"/>
    </location>
</feature>
<proteinExistence type="predicted"/>
<sequence>MNLRECPSTKCRIVSVLGKGDQVRPIEDKKGWYKVAMVNRDKSGWVAGRFLSREPVESGPRPKFDQTAAPEPPSLDEEFSPLKPSGSDSAPQIKEELAK</sequence>
<organism evidence="3 4">
    <name type="scientific">Dethiosulfatarculus sandiegensis</name>
    <dbReference type="NCBI Taxonomy" id="1429043"/>
    <lineage>
        <taxon>Bacteria</taxon>
        <taxon>Pseudomonadati</taxon>
        <taxon>Thermodesulfobacteriota</taxon>
        <taxon>Desulfarculia</taxon>
        <taxon>Desulfarculales</taxon>
        <taxon>Desulfarculaceae</taxon>
        <taxon>Dethiosulfatarculus</taxon>
    </lineage>
</organism>
<dbReference type="InParanoid" id="A0A0D2J7K1"/>
<dbReference type="Pfam" id="PF08239">
    <property type="entry name" value="SH3_3"/>
    <property type="match status" value="1"/>
</dbReference>
<protein>
    <submittedName>
        <fullName evidence="3">Peptide-binding protein</fullName>
    </submittedName>
</protein>
<keyword evidence="4" id="KW-1185">Reference proteome</keyword>
<reference evidence="3 4" key="1">
    <citation type="submission" date="2013-11" db="EMBL/GenBank/DDBJ databases">
        <title>Metagenomic analysis of a methanogenic consortium involved in long chain n-alkane degradation.</title>
        <authorList>
            <person name="Davidova I.A."/>
            <person name="Callaghan A.V."/>
            <person name="Wawrik B."/>
            <person name="Pruitt S."/>
            <person name="Marks C."/>
            <person name="Duncan K.E."/>
            <person name="Suflita J.M."/>
        </authorList>
    </citation>
    <scope>NUCLEOTIDE SEQUENCE [LARGE SCALE GENOMIC DNA]</scope>
    <source>
        <strain evidence="3 4">SPR</strain>
    </source>
</reference>
<dbReference type="Gene3D" id="2.30.30.40">
    <property type="entry name" value="SH3 Domains"/>
    <property type="match status" value="1"/>
</dbReference>
<dbReference type="AlphaFoldDB" id="A0A0D2J7K1"/>
<evidence type="ECO:0000313" key="4">
    <source>
        <dbReference type="Proteomes" id="UP000032233"/>
    </source>
</evidence>
<dbReference type="Proteomes" id="UP000032233">
    <property type="component" value="Unassembled WGS sequence"/>
</dbReference>
<feature type="domain" description="SH3b" evidence="2">
    <location>
        <begin position="1"/>
        <end position="55"/>
    </location>
</feature>
<dbReference type="InterPro" id="IPR003646">
    <property type="entry name" value="SH3-like_bac-type"/>
</dbReference>
<gene>
    <name evidence="3" type="ORF">X474_09305</name>
</gene>
<comment type="caution">
    <text evidence="3">The sequence shown here is derived from an EMBL/GenBank/DDBJ whole genome shotgun (WGS) entry which is preliminary data.</text>
</comment>
<feature type="compositionally biased region" description="Basic and acidic residues" evidence="1">
    <location>
        <begin position="52"/>
        <end position="64"/>
    </location>
</feature>
<accession>A0A0D2J7K1</accession>